<dbReference type="KEGG" id="bfu:BCIN_09g05620"/>
<dbReference type="RefSeq" id="XP_001551810.1">
    <property type="nucleotide sequence ID" value="XM_001551760.2"/>
</dbReference>
<dbReference type="AlphaFoldDB" id="A0A384JTS3"/>
<feature type="transmembrane region" description="Helical" evidence="1">
    <location>
        <begin position="54"/>
        <end position="70"/>
    </location>
</feature>
<dbReference type="Proteomes" id="UP000001798">
    <property type="component" value="Chromosome 9"/>
</dbReference>
<keyword evidence="1" id="KW-0472">Membrane</keyword>
<dbReference type="GeneID" id="5432327"/>
<proteinExistence type="predicted"/>
<dbReference type="EMBL" id="CP009813">
    <property type="protein sequence ID" value="ATZ53787.1"/>
    <property type="molecule type" value="Genomic_DNA"/>
</dbReference>
<reference evidence="2 3" key="3">
    <citation type="journal article" date="2017" name="Mol. Plant Pathol.">
        <title>A gapless genome sequence of the fungus Botrytis cinerea.</title>
        <authorList>
            <person name="Van Kan J.A."/>
            <person name="Stassen J.H."/>
            <person name="Mosbach A."/>
            <person name="Van Der Lee T.A."/>
            <person name="Faino L."/>
            <person name="Farmer A.D."/>
            <person name="Papasotiriou D.G."/>
            <person name="Zhou S."/>
            <person name="Seidl M.F."/>
            <person name="Cottam E."/>
            <person name="Edel D."/>
            <person name="Hahn M."/>
            <person name="Schwartz D.C."/>
            <person name="Dietrich R.A."/>
            <person name="Widdison S."/>
            <person name="Scalliet G."/>
        </authorList>
    </citation>
    <scope>NUCLEOTIDE SEQUENCE [LARGE SCALE GENOMIC DNA]</scope>
    <source>
        <strain evidence="2 3">B05.10</strain>
    </source>
</reference>
<keyword evidence="3" id="KW-1185">Reference proteome</keyword>
<dbReference type="OrthoDB" id="3543323at2759"/>
<dbReference type="VEuPathDB" id="FungiDB:Bcin09g05620"/>
<evidence type="ECO:0000313" key="2">
    <source>
        <dbReference type="EMBL" id="ATZ53787.1"/>
    </source>
</evidence>
<name>A0A384JTS3_BOTFB</name>
<sequence length="198" mass="22463">MPPTETLDIVTHQASIWAVTTSIAVVDAVVSAPVALPSSTEYCSTTHHKDFTPYYRFFGLMICFSVFIYLEKLSTFDHFGITLQDFKDTIACLKYGLQEECEEIIYSRAGALGNWTEYPPYKVYHSKKKKKKKEKNKKRSLLSVFRGASSAIERDNDVKDDVRGVSEFSKSTKVDDDGNIPQDTIDDLFLNVHPMRKG</sequence>
<keyword evidence="1" id="KW-0812">Transmembrane</keyword>
<accession>A0A384JTS3</accession>
<gene>
    <name evidence="2" type="ORF">BCIN_09g05620</name>
</gene>
<keyword evidence="1" id="KW-1133">Transmembrane helix</keyword>
<protein>
    <submittedName>
        <fullName evidence="2">Uncharacterized protein</fullName>
    </submittedName>
</protein>
<reference evidence="2 3" key="2">
    <citation type="journal article" date="2012" name="Eukaryot. Cell">
        <title>Genome update of Botrytis cinerea strains B05.10 and T4.</title>
        <authorList>
            <person name="Staats M."/>
            <person name="van Kan J.A."/>
        </authorList>
    </citation>
    <scope>NUCLEOTIDE SEQUENCE [LARGE SCALE GENOMIC DNA]</scope>
    <source>
        <strain evidence="2 3">B05.10</strain>
    </source>
</reference>
<organism evidence="2 3">
    <name type="scientific">Botryotinia fuckeliana (strain B05.10)</name>
    <name type="common">Noble rot fungus</name>
    <name type="synonym">Botrytis cinerea</name>
    <dbReference type="NCBI Taxonomy" id="332648"/>
    <lineage>
        <taxon>Eukaryota</taxon>
        <taxon>Fungi</taxon>
        <taxon>Dikarya</taxon>
        <taxon>Ascomycota</taxon>
        <taxon>Pezizomycotina</taxon>
        <taxon>Leotiomycetes</taxon>
        <taxon>Helotiales</taxon>
        <taxon>Sclerotiniaceae</taxon>
        <taxon>Botrytis</taxon>
    </lineage>
</organism>
<evidence type="ECO:0000256" key="1">
    <source>
        <dbReference type="SAM" id="Phobius"/>
    </source>
</evidence>
<evidence type="ECO:0000313" key="3">
    <source>
        <dbReference type="Proteomes" id="UP000001798"/>
    </source>
</evidence>
<reference evidence="2 3" key="1">
    <citation type="journal article" date="2011" name="PLoS Genet.">
        <title>Genomic analysis of the necrotrophic fungal pathogens Sclerotinia sclerotiorum and Botrytis cinerea.</title>
        <authorList>
            <person name="Amselem J."/>
            <person name="Cuomo C.A."/>
            <person name="van Kan J.A."/>
            <person name="Viaud M."/>
            <person name="Benito E.P."/>
            <person name="Couloux A."/>
            <person name="Coutinho P.M."/>
            <person name="de Vries R.P."/>
            <person name="Dyer P.S."/>
            <person name="Fillinger S."/>
            <person name="Fournier E."/>
            <person name="Gout L."/>
            <person name="Hahn M."/>
            <person name="Kohn L."/>
            <person name="Lapalu N."/>
            <person name="Plummer K.M."/>
            <person name="Pradier J.M."/>
            <person name="Quevillon E."/>
            <person name="Sharon A."/>
            <person name="Simon A."/>
            <person name="ten Have A."/>
            <person name="Tudzynski B."/>
            <person name="Tudzynski P."/>
            <person name="Wincker P."/>
            <person name="Andrew M."/>
            <person name="Anthouard V."/>
            <person name="Beever R.E."/>
            <person name="Beffa R."/>
            <person name="Benoit I."/>
            <person name="Bouzid O."/>
            <person name="Brault B."/>
            <person name="Chen Z."/>
            <person name="Choquer M."/>
            <person name="Collemare J."/>
            <person name="Cotton P."/>
            <person name="Danchin E.G."/>
            <person name="Da Silva C."/>
            <person name="Gautier A."/>
            <person name="Giraud C."/>
            <person name="Giraud T."/>
            <person name="Gonzalez C."/>
            <person name="Grossetete S."/>
            <person name="Guldener U."/>
            <person name="Henrissat B."/>
            <person name="Howlett B.J."/>
            <person name="Kodira C."/>
            <person name="Kretschmer M."/>
            <person name="Lappartient A."/>
            <person name="Leroch M."/>
            <person name="Levis C."/>
            <person name="Mauceli E."/>
            <person name="Neuveglise C."/>
            <person name="Oeser B."/>
            <person name="Pearson M."/>
            <person name="Poulain J."/>
            <person name="Poussereau N."/>
            <person name="Quesneville H."/>
            <person name="Rascle C."/>
            <person name="Schumacher J."/>
            <person name="Segurens B."/>
            <person name="Sexton A."/>
            <person name="Silva E."/>
            <person name="Sirven C."/>
            <person name="Soanes D.M."/>
            <person name="Talbot N.J."/>
            <person name="Templeton M."/>
            <person name="Yandava C."/>
            <person name="Yarden O."/>
            <person name="Zeng Q."/>
            <person name="Rollins J.A."/>
            <person name="Lebrun M.H."/>
            <person name="Dickman M."/>
        </authorList>
    </citation>
    <scope>NUCLEOTIDE SEQUENCE [LARGE SCALE GENOMIC DNA]</scope>
    <source>
        <strain evidence="2 3">B05.10</strain>
    </source>
</reference>